<evidence type="ECO:0000313" key="1">
    <source>
        <dbReference type="EMBL" id="KIJ60238.1"/>
    </source>
</evidence>
<dbReference type="EMBL" id="KN839875">
    <property type="protein sequence ID" value="KIJ60238.1"/>
    <property type="molecule type" value="Genomic_DNA"/>
</dbReference>
<dbReference type="OrthoDB" id="2602575at2759"/>
<protein>
    <submittedName>
        <fullName evidence="1">Uncharacterized protein</fullName>
    </submittedName>
</protein>
<dbReference type="AlphaFoldDB" id="A0A0C9W2N6"/>
<evidence type="ECO:0000313" key="2">
    <source>
        <dbReference type="Proteomes" id="UP000053820"/>
    </source>
</evidence>
<sequence length="205" mass="23217">MAYINPGDLVMRTGGAGSGQHYARVANPPVHPSSTHSPMPQFYALFDQRRTERVPRPVHISPPQESIPAITFTVNGWPGVRVRDMLKDNVIIDAPHDAVFAHHGWRATIVNLQWPGYDLERFKASVLSRFDTVVGNTHITRQQVAREVCGLVQHFHRVVSKQPIAPGWEKWALTTGTEGIRPNDVVVLSIHYYRNMWVPELYVIE</sequence>
<dbReference type="HOGENOM" id="CLU_1355127_0_0_1"/>
<name>A0A0C9W2N6_9AGAM</name>
<keyword evidence="2" id="KW-1185">Reference proteome</keyword>
<reference evidence="1 2" key="1">
    <citation type="submission" date="2014-04" db="EMBL/GenBank/DDBJ databases">
        <title>Evolutionary Origins and Diversification of the Mycorrhizal Mutualists.</title>
        <authorList>
            <consortium name="DOE Joint Genome Institute"/>
            <consortium name="Mycorrhizal Genomics Consortium"/>
            <person name="Kohler A."/>
            <person name="Kuo A."/>
            <person name="Nagy L.G."/>
            <person name="Floudas D."/>
            <person name="Copeland A."/>
            <person name="Barry K.W."/>
            <person name="Cichocki N."/>
            <person name="Veneault-Fourrey C."/>
            <person name="LaButti K."/>
            <person name="Lindquist E.A."/>
            <person name="Lipzen A."/>
            <person name="Lundell T."/>
            <person name="Morin E."/>
            <person name="Murat C."/>
            <person name="Riley R."/>
            <person name="Ohm R."/>
            <person name="Sun H."/>
            <person name="Tunlid A."/>
            <person name="Henrissat B."/>
            <person name="Grigoriev I.V."/>
            <person name="Hibbett D.S."/>
            <person name="Martin F."/>
        </authorList>
    </citation>
    <scope>NUCLEOTIDE SEQUENCE [LARGE SCALE GENOMIC DNA]</scope>
    <source>
        <strain evidence="1 2">MD-312</strain>
    </source>
</reference>
<gene>
    <name evidence="1" type="ORF">HYDPIDRAFT_117517</name>
</gene>
<proteinExistence type="predicted"/>
<organism evidence="1 2">
    <name type="scientific">Hydnomerulius pinastri MD-312</name>
    <dbReference type="NCBI Taxonomy" id="994086"/>
    <lineage>
        <taxon>Eukaryota</taxon>
        <taxon>Fungi</taxon>
        <taxon>Dikarya</taxon>
        <taxon>Basidiomycota</taxon>
        <taxon>Agaricomycotina</taxon>
        <taxon>Agaricomycetes</taxon>
        <taxon>Agaricomycetidae</taxon>
        <taxon>Boletales</taxon>
        <taxon>Boletales incertae sedis</taxon>
        <taxon>Leucogyrophana</taxon>
    </lineage>
</organism>
<accession>A0A0C9W2N6</accession>
<dbReference type="Proteomes" id="UP000053820">
    <property type="component" value="Unassembled WGS sequence"/>
</dbReference>